<feature type="domain" description="Murein transglycosylase-C N-terminal" evidence="3">
    <location>
        <begin position="60"/>
        <end position="217"/>
    </location>
</feature>
<comment type="caution">
    <text evidence="4">The sequence shown here is derived from an EMBL/GenBank/DDBJ whole genome shotgun (WGS) entry which is preliminary data.</text>
</comment>
<evidence type="ECO:0000313" key="4">
    <source>
        <dbReference type="EMBL" id="REL32702.1"/>
    </source>
</evidence>
<dbReference type="RefSeq" id="WP_116018475.1">
    <property type="nucleotide sequence ID" value="NZ_QUOT01000001.1"/>
</dbReference>
<evidence type="ECO:0000256" key="1">
    <source>
        <dbReference type="ARBA" id="ARBA00007734"/>
    </source>
</evidence>
<dbReference type="AlphaFoldDB" id="A0A3E0UA54"/>
<dbReference type="InterPro" id="IPR023346">
    <property type="entry name" value="Lysozyme-like_dom_sf"/>
</dbReference>
<evidence type="ECO:0000259" key="2">
    <source>
        <dbReference type="Pfam" id="PF01464"/>
    </source>
</evidence>
<accession>A0A3E0UA54</accession>
<dbReference type="PROSITE" id="PS00922">
    <property type="entry name" value="TRANSGLYCOSYLASE"/>
    <property type="match status" value="1"/>
</dbReference>
<evidence type="ECO:0000313" key="5">
    <source>
        <dbReference type="Proteomes" id="UP000256899"/>
    </source>
</evidence>
<dbReference type="GO" id="GO:0000270">
    <property type="term" value="P:peptidoglycan metabolic process"/>
    <property type="evidence" value="ECO:0007669"/>
    <property type="project" value="InterPro"/>
</dbReference>
<dbReference type="InterPro" id="IPR024570">
    <property type="entry name" value="Murein_transglycosylaseC_N"/>
</dbReference>
<proteinExistence type="inferred from homology"/>
<reference evidence="5" key="1">
    <citation type="submission" date="2018-08" db="EMBL/GenBank/DDBJ databases">
        <title>Thalassotalea euphylliae genome.</title>
        <authorList>
            <person name="Summers S."/>
            <person name="Rice S.A."/>
            <person name="Freckelton M.L."/>
            <person name="Nedved B.T."/>
            <person name="Hadfield M.G."/>
        </authorList>
    </citation>
    <scope>NUCLEOTIDE SEQUENCE [LARGE SCALE GENOMIC DNA]</scope>
    <source>
        <strain evidence="5">H3</strain>
    </source>
</reference>
<dbReference type="Gene3D" id="1.10.530.10">
    <property type="match status" value="1"/>
</dbReference>
<feature type="domain" description="Transglycosylase SLT" evidence="2">
    <location>
        <begin position="221"/>
        <end position="346"/>
    </location>
</feature>
<dbReference type="Pfam" id="PF11873">
    <property type="entry name" value="Mltc_N"/>
    <property type="match status" value="1"/>
</dbReference>
<protein>
    <submittedName>
        <fullName evidence="4">DUF3393 domain-containing protein</fullName>
    </submittedName>
</protein>
<comment type="similarity">
    <text evidence="1">Belongs to the transglycosylase Slt family.</text>
</comment>
<evidence type="ECO:0000259" key="3">
    <source>
        <dbReference type="Pfam" id="PF11873"/>
    </source>
</evidence>
<dbReference type="PROSITE" id="PS51257">
    <property type="entry name" value="PROKAR_LIPOPROTEIN"/>
    <property type="match status" value="1"/>
</dbReference>
<organism evidence="4 5">
    <name type="scientific">Thalassotalea euphylliae</name>
    <dbReference type="NCBI Taxonomy" id="1655234"/>
    <lineage>
        <taxon>Bacteria</taxon>
        <taxon>Pseudomonadati</taxon>
        <taxon>Pseudomonadota</taxon>
        <taxon>Gammaproteobacteria</taxon>
        <taxon>Alteromonadales</taxon>
        <taxon>Colwelliaceae</taxon>
        <taxon>Thalassotalea</taxon>
    </lineage>
</organism>
<dbReference type="Proteomes" id="UP000256899">
    <property type="component" value="Unassembled WGS sequence"/>
</dbReference>
<dbReference type="InterPro" id="IPR008258">
    <property type="entry name" value="Transglycosylase_SLT_dom_1"/>
</dbReference>
<dbReference type="GO" id="GO:0016020">
    <property type="term" value="C:membrane"/>
    <property type="evidence" value="ECO:0007669"/>
    <property type="project" value="InterPro"/>
</dbReference>
<name>A0A3E0UA54_9GAMM</name>
<dbReference type="Pfam" id="PF01464">
    <property type="entry name" value="SLT"/>
    <property type="match status" value="1"/>
</dbReference>
<dbReference type="InterPro" id="IPR000189">
    <property type="entry name" value="Transglyc_AS"/>
</dbReference>
<keyword evidence="5" id="KW-1185">Reference proteome</keyword>
<dbReference type="PANTHER" id="PTHR37423:SF2">
    <property type="entry name" value="MEMBRANE-BOUND LYTIC MUREIN TRANSGLYCOSYLASE C"/>
    <property type="match status" value="1"/>
</dbReference>
<dbReference type="CDD" id="cd16893">
    <property type="entry name" value="LT_MltC_MltE"/>
    <property type="match status" value="1"/>
</dbReference>
<sequence>MFRLFITFFLLTLLTSCKVTPNLSSPAHVEKLVKQIKTNPENIPAIAKQAEQSHQAIKYDVAKIKQALAELEQFVEKQWGKGNSKLPSTRKYVKYSNDYQARAIIDFTNGSVTVETIATKQPLAMLKQAVVTTLLTPADPANTDIFSSDAPKLGTTPFLYRQVIDTDNKPIRYQWRAGRFADYLVKQKLIKKRLGKKPLHQVNFTLVTDHQKLRKHQFSDYVIAASKKYQIAPSLIYAIIETESSFNPFAVSHANAYGLMQVVPATAGRDVYQKIKRKPGQPSKQVLFNPAQNIDIGTAYLSILDDRYLQKVTNNQSKHYAIISAYNGGTGNVLKTFHSNRNTAFSRINQLGSKSVYWALTNKHPRAESRNYLKKVTSREPKYQ</sequence>
<dbReference type="SUPFAM" id="SSF53955">
    <property type="entry name" value="Lysozyme-like"/>
    <property type="match status" value="1"/>
</dbReference>
<dbReference type="EMBL" id="QUOT01000001">
    <property type="protein sequence ID" value="REL32702.1"/>
    <property type="molecule type" value="Genomic_DNA"/>
</dbReference>
<dbReference type="PANTHER" id="PTHR37423">
    <property type="entry name" value="SOLUBLE LYTIC MUREIN TRANSGLYCOSYLASE-RELATED"/>
    <property type="match status" value="1"/>
</dbReference>
<dbReference type="GO" id="GO:0008933">
    <property type="term" value="F:peptidoglycan lytic transglycosylase activity"/>
    <property type="evidence" value="ECO:0007669"/>
    <property type="project" value="InterPro"/>
</dbReference>
<gene>
    <name evidence="4" type="ORF">DXX94_11485</name>
</gene>